<evidence type="ECO:0000256" key="2">
    <source>
        <dbReference type="SAM" id="Phobius"/>
    </source>
</evidence>
<feature type="transmembrane region" description="Helical" evidence="2">
    <location>
        <begin position="300"/>
        <end position="322"/>
    </location>
</feature>
<dbReference type="HOGENOM" id="CLU_737370_0_0_11"/>
<keyword evidence="2" id="KW-0472">Membrane</keyword>
<dbReference type="Proteomes" id="UP000002218">
    <property type="component" value="Chromosome"/>
</dbReference>
<evidence type="ECO:0000256" key="1">
    <source>
        <dbReference type="SAM" id="MobiDB-lite"/>
    </source>
</evidence>
<feature type="transmembrane region" description="Helical" evidence="2">
    <location>
        <begin position="145"/>
        <end position="163"/>
    </location>
</feature>
<keyword evidence="2" id="KW-1133">Transmembrane helix</keyword>
<dbReference type="AlphaFoldDB" id="C8X6L8"/>
<feature type="transmembrane region" description="Helical" evidence="2">
    <location>
        <begin position="205"/>
        <end position="225"/>
    </location>
</feature>
<dbReference type="InParanoid" id="C8X6L8"/>
<dbReference type="STRING" id="479431.Namu_2506"/>
<dbReference type="KEGG" id="nml:Namu_2506"/>
<gene>
    <name evidence="3" type="ordered locus">Namu_2506</name>
</gene>
<evidence type="ECO:0000313" key="4">
    <source>
        <dbReference type="Proteomes" id="UP000002218"/>
    </source>
</evidence>
<reference evidence="4" key="1">
    <citation type="submission" date="2009-09" db="EMBL/GenBank/DDBJ databases">
        <title>The complete genome of Nakamurella multipartita DSM 44233.</title>
        <authorList>
            <consortium name="US DOE Joint Genome Institute (JGI-PGF)"/>
            <person name="Lucas S."/>
            <person name="Copeland A."/>
            <person name="Lapidus A."/>
            <person name="Glavina del Rio T."/>
            <person name="Dalin E."/>
            <person name="Tice H."/>
            <person name="Bruce D."/>
            <person name="Goodwin L."/>
            <person name="Pitluck S."/>
            <person name="Kyrpides N."/>
            <person name="Mavromatis K."/>
            <person name="Ivanova N."/>
            <person name="Ovchinnikova G."/>
            <person name="Sims D."/>
            <person name="Meincke L."/>
            <person name="Brettin T."/>
            <person name="Detter J.C."/>
            <person name="Han C."/>
            <person name="Larimer F."/>
            <person name="Land M."/>
            <person name="Hauser L."/>
            <person name="Markowitz V."/>
            <person name="Cheng J.-F."/>
            <person name="Hugenholtz P."/>
            <person name="Woyke T."/>
            <person name="Wu D."/>
            <person name="Klenk H.-P."/>
            <person name="Eisen J.A."/>
        </authorList>
    </citation>
    <scope>NUCLEOTIDE SEQUENCE [LARGE SCALE GENOMIC DNA]</scope>
    <source>
        <strain evidence="4">ATCC 700099 / DSM 44233 / CIP 104796 / JCM 9543 / NBRC 105858 / Y-104</strain>
    </source>
</reference>
<dbReference type="EMBL" id="CP001737">
    <property type="protein sequence ID" value="ACV78873.1"/>
    <property type="molecule type" value="Genomic_DNA"/>
</dbReference>
<keyword evidence="2" id="KW-0812">Transmembrane</keyword>
<keyword evidence="4" id="KW-1185">Reference proteome</keyword>
<feature type="transmembrane region" description="Helical" evidence="2">
    <location>
        <begin position="237"/>
        <end position="257"/>
    </location>
</feature>
<evidence type="ECO:0000313" key="3">
    <source>
        <dbReference type="EMBL" id="ACV78873.1"/>
    </source>
</evidence>
<accession>C8X6L8</accession>
<feature type="region of interest" description="Disordered" evidence="1">
    <location>
        <begin position="350"/>
        <end position="375"/>
    </location>
</feature>
<protein>
    <submittedName>
        <fullName evidence="3">Uncharacterized protein</fullName>
    </submittedName>
</protein>
<feature type="transmembrane region" description="Helical" evidence="2">
    <location>
        <begin position="328"/>
        <end position="347"/>
    </location>
</feature>
<sequence length="375" mass="38509">MELAEISAEPETFRVSVQGRLVRVRMDVSTPGRFAGTLAVRSPAGEVRVPLTGVVRDADPVSRPDDADTADPVRAQAAAAVTAATDVTDIPADEPATHHRSGDRYGTAPLLAVGGGILLAMAPFFPWASSAFGGESYWSVTRAPGVILLLPAAVVFAAVAALVAGRWSGIAVGGLLGTALAGLGLLLVTVIATASSDQTTWYPGVLAQAAGVALTGTGGLIALRSAPGLTDSVAARWDWRGAVGLVVVVVGLLAAVIDLSEQSESEPWMWVPPVELAILALPVPLLRLSGSQRRMALTMIVSFVVLWIDDAPWVVAAGAYPWLGATDWWRLALPPVVVAIGCVIGQLPRPGRSAGRADGPGTGGVGVSAPREPQG</sequence>
<feature type="transmembrane region" description="Helical" evidence="2">
    <location>
        <begin position="269"/>
        <end position="288"/>
    </location>
</feature>
<organism evidence="3 4">
    <name type="scientific">Nakamurella multipartita (strain ATCC 700099 / DSM 44233 / CIP 104796 / JCM 9543 / NBRC 105858 / Y-104)</name>
    <name type="common">Microsphaera multipartita</name>
    <dbReference type="NCBI Taxonomy" id="479431"/>
    <lineage>
        <taxon>Bacteria</taxon>
        <taxon>Bacillati</taxon>
        <taxon>Actinomycetota</taxon>
        <taxon>Actinomycetes</taxon>
        <taxon>Nakamurellales</taxon>
        <taxon>Nakamurellaceae</taxon>
        <taxon>Nakamurella</taxon>
    </lineage>
</organism>
<name>C8X6L8_NAKMY</name>
<feature type="transmembrane region" description="Helical" evidence="2">
    <location>
        <begin position="105"/>
        <end position="125"/>
    </location>
</feature>
<feature type="transmembrane region" description="Helical" evidence="2">
    <location>
        <begin position="170"/>
        <end position="193"/>
    </location>
</feature>
<proteinExistence type="predicted"/>
<reference evidence="3 4" key="2">
    <citation type="journal article" date="2010" name="Stand. Genomic Sci.">
        <title>Complete genome sequence of Nakamurella multipartita type strain (Y-104).</title>
        <authorList>
            <person name="Tice H."/>
            <person name="Mayilraj S."/>
            <person name="Sims D."/>
            <person name="Lapidus A."/>
            <person name="Nolan M."/>
            <person name="Lucas S."/>
            <person name="Glavina Del Rio T."/>
            <person name="Copeland A."/>
            <person name="Cheng J.F."/>
            <person name="Meincke L."/>
            <person name="Bruce D."/>
            <person name="Goodwin L."/>
            <person name="Pitluck S."/>
            <person name="Ivanova N."/>
            <person name="Mavromatis K."/>
            <person name="Ovchinnikova G."/>
            <person name="Pati A."/>
            <person name="Chen A."/>
            <person name="Palaniappan K."/>
            <person name="Land M."/>
            <person name="Hauser L."/>
            <person name="Chang Y.J."/>
            <person name="Jeffries C.D."/>
            <person name="Detter J.C."/>
            <person name="Brettin T."/>
            <person name="Rohde M."/>
            <person name="Goker M."/>
            <person name="Bristow J."/>
            <person name="Eisen J.A."/>
            <person name="Markowitz V."/>
            <person name="Hugenholtz P."/>
            <person name="Kyrpides N.C."/>
            <person name="Klenk H.P."/>
            <person name="Chen F."/>
        </authorList>
    </citation>
    <scope>NUCLEOTIDE SEQUENCE [LARGE SCALE GENOMIC DNA]</scope>
    <source>
        <strain evidence="4">ATCC 700099 / DSM 44233 / CIP 104796 / JCM 9543 / NBRC 105858 / Y-104</strain>
    </source>
</reference>